<sequence length="135" mass="14670">MPHLAVADIRAIPFAKLRQSGIEYMVFDKDNCLTAPYLDVVHTEFLPAWENCLDVFSPKQSRAVEAALGVRVLRHAVKKPGCGPEVIEAFGNVCPGKIAVVGDRLMTDVALANFNGMMGIWTRDIITTKGDNAAA</sequence>
<dbReference type="Proteomes" id="UP000193922">
    <property type="component" value="Unassembled WGS sequence"/>
</dbReference>
<protein>
    <recommendedName>
        <fullName evidence="3">HAD-superfamily phosphatase</fullName>
    </recommendedName>
</protein>
<dbReference type="GO" id="GO:0008962">
    <property type="term" value="F:phosphatidylglycerophosphatase activity"/>
    <property type="evidence" value="ECO:0007669"/>
    <property type="project" value="InterPro"/>
</dbReference>
<dbReference type="GeneID" id="63800672"/>
<dbReference type="EMBL" id="MCFD01000001">
    <property type="protein sequence ID" value="ORX74877.1"/>
    <property type="molecule type" value="Genomic_DNA"/>
</dbReference>
<dbReference type="InterPro" id="IPR036412">
    <property type="entry name" value="HAD-like_sf"/>
</dbReference>
<evidence type="ECO:0000313" key="1">
    <source>
        <dbReference type="EMBL" id="ORX74877.1"/>
    </source>
</evidence>
<feature type="non-terminal residue" evidence="1">
    <location>
        <position position="135"/>
    </location>
</feature>
<dbReference type="AlphaFoldDB" id="A0A1Y1WMT6"/>
<dbReference type="OrthoDB" id="198652at2759"/>
<accession>A0A1Y1WMT6</accession>
<dbReference type="Gene3D" id="3.40.50.1000">
    <property type="entry name" value="HAD superfamily/HAD-like"/>
    <property type="match status" value="1"/>
</dbReference>
<dbReference type="Pfam" id="PF09419">
    <property type="entry name" value="PGP_phosphatase"/>
    <property type="match status" value="2"/>
</dbReference>
<evidence type="ECO:0000313" key="2">
    <source>
        <dbReference type="Proteomes" id="UP000193922"/>
    </source>
</evidence>
<dbReference type="STRING" id="61395.A0A1Y1WMT6"/>
<evidence type="ECO:0008006" key="3">
    <source>
        <dbReference type="Google" id="ProtNLM"/>
    </source>
</evidence>
<gene>
    <name evidence="1" type="ORF">DL89DRAFT_203302</name>
</gene>
<dbReference type="InterPro" id="IPR027706">
    <property type="entry name" value="PGP_Pase"/>
</dbReference>
<organism evidence="1 2">
    <name type="scientific">Linderina pennispora</name>
    <dbReference type="NCBI Taxonomy" id="61395"/>
    <lineage>
        <taxon>Eukaryota</taxon>
        <taxon>Fungi</taxon>
        <taxon>Fungi incertae sedis</taxon>
        <taxon>Zoopagomycota</taxon>
        <taxon>Kickxellomycotina</taxon>
        <taxon>Kickxellomycetes</taxon>
        <taxon>Kickxellales</taxon>
        <taxon>Kickxellaceae</taxon>
        <taxon>Linderina</taxon>
    </lineage>
</organism>
<proteinExistence type="predicted"/>
<name>A0A1Y1WMT6_9FUNG</name>
<keyword evidence="2" id="KW-1185">Reference proteome</keyword>
<comment type="caution">
    <text evidence="1">The sequence shown here is derived from an EMBL/GenBank/DDBJ whole genome shotgun (WGS) entry which is preliminary data.</text>
</comment>
<dbReference type="SUPFAM" id="SSF56784">
    <property type="entry name" value="HAD-like"/>
    <property type="match status" value="1"/>
</dbReference>
<dbReference type="RefSeq" id="XP_040748088.1">
    <property type="nucleotide sequence ID" value="XM_040884024.1"/>
</dbReference>
<reference evidence="1 2" key="1">
    <citation type="submission" date="2016-07" db="EMBL/GenBank/DDBJ databases">
        <title>Pervasive Adenine N6-methylation of Active Genes in Fungi.</title>
        <authorList>
            <consortium name="DOE Joint Genome Institute"/>
            <person name="Mondo S.J."/>
            <person name="Dannebaum R.O."/>
            <person name="Kuo R.C."/>
            <person name="Labutti K."/>
            <person name="Haridas S."/>
            <person name="Kuo A."/>
            <person name="Salamov A."/>
            <person name="Ahrendt S.R."/>
            <person name="Lipzen A."/>
            <person name="Sullivan W."/>
            <person name="Andreopoulos W.B."/>
            <person name="Clum A."/>
            <person name="Lindquist E."/>
            <person name="Daum C."/>
            <person name="Ramamoorthy G.K."/>
            <person name="Gryganskyi A."/>
            <person name="Culley D."/>
            <person name="Magnuson J.K."/>
            <person name="James T.Y."/>
            <person name="O'Malley M.A."/>
            <person name="Stajich J.E."/>
            <person name="Spatafora J.W."/>
            <person name="Visel A."/>
            <person name="Grigoriev I.V."/>
        </authorList>
    </citation>
    <scope>NUCLEOTIDE SEQUENCE [LARGE SCALE GENOMIC DNA]</scope>
    <source>
        <strain evidence="1 2">ATCC 12442</strain>
    </source>
</reference>
<dbReference type="InterPro" id="IPR023214">
    <property type="entry name" value="HAD_sf"/>
</dbReference>